<dbReference type="AlphaFoldDB" id="A0A6J4RZE1"/>
<sequence length="69" mass="7230">SPVRPVSSRAVPATISAASSAVSGACSRFIGVRSVRTKPGQTAFTRIPRSPSDFESATVTPLRAVLDDW</sequence>
<reference evidence="1" key="1">
    <citation type="submission" date="2020-02" db="EMBL/GenBank/DDBJ databases">
        <authorList>
            <person name="Meier V. D."/>
        </authorList>
    </citation>
    <scope>NUCLEOTIDE SEQUENCE</scope>
    <source>
        <strain evidence="1">AVDCRST_MAG30</strain>
    </source>
</reference>
<accession>A0A6J4RZE1</accession>
<feature type="non-terminal residue" evidence="1">
    <location>
        <position position="1"/>
    </location>
</feature>
<dbReference type="EMBL" id="CADCVS010000131">
    <property type="protein sequence ID" value="CAA9480957.1"/>
    <property type="molecule type" value="Genomic_DNA"/>
</dbReference>
<name>A0A6J4RZE1_9ACTN</name>
<protein>
    <submittedName>
        <fullName evidence="1">Uncharacterized protein</fullName>
    </submittedName>
</protein>
<organism evidence="1">
    <name type="scientific">uncultured Solirubrobacteraceae bacterium</name>
    <dbReference type="NCBI Taxonomy" id="1162706"/>
    <lineage>
        <taxon>Bacteria</taxon>
        <taxon>Bacillati</taxon>
        <taxon>Actinomycetota</taxon>
        <taxon>Thermoleophilia</taxon>
        <taxon>Solirubrobacterales</taxon>
        <taxon>Solirubrobacteraceae</taxon>
        <taxon>environmental samples</taxon>
    </lineage>
</organism>
<proteinExistence type="predicted"/>
<gene>
    <name evidence="1" type="ORF">AVDCRST_MAG30-793</name>
</gene>
<evidence type="ECO:0000313" key="1">
    <source>
        <dbReference type="EMBL" id="CAA9480957.1"/>
    </source>
</evidence>